<accession>A0A2S0P7Y2</accession>
<organism evidence="2 3">
    <name type="scientific">Microvirgula aerodenitrificans</name>
    <dbReference type="NCBI Taxonomy" id="57480"/>
    <lineage>
        <taxon>Bacteria</taxon>
        <taxon>Pseudomonadati</taxon>
        <taxon>Pseudomonadota</taxon>
        <taxon>Betaproteobacteria</taxon>
        <taxon>Neisseriales</taxon>
        <taxon>Aquaspirillaceae</taxon>
        <taxon>Microvirgula</taxon>
    </lineage>
</organism>
<evidence type="ECO:0000313" key="2">
    <source>
        <dbReference type="EMBL" id="AVY93441.1"/>
    </source>
</evidence>
<dbReference type="AlphaFoldDB" id="A0A2S0P7Y2"/>
<evidence type="ECO:0000313" key="3">
    <source>
        <dbReference type="Proteomes" id="UP000244173"/>
    </source>
</evidence>
<dbReference type="Proteomes" id="UP000244173">
    <property type="component" value="Chromosome"/>
</dbReference>
<keyword evidence="1" id="KW-1133">Transmembrane helix</keyword>
<feature type="transmembrane region" description="Helical" evidence="1">
    <location>
        <begin position="40"/>
        <end position="60"/>
    </location>
</feature>
<proteinExistence type="predicted"/>
<evidence type="ECO:0000256" key="1">
    <source>
        <dbReference type="SAM" id="Phobius"/>
    </source>
</evidence>
<keyword evidence="1" id="KW-0812">Transmembrane</keyword>
<keyword evidence="1" id="KW-0472">Membrane</keyword>
<feature type="transmembrane region" description="Helical" evidence="1">
    <location>
        <begin position="6"/>
        <end position="28"/>
    </location>
</feature>
<dbReference type="EMBL" id="CP028519">
    <property type="protein sequence ID" value="AVY93441.1"/>
    <property type="molecule type" value="Genomic_DNA"/>
</dbReference>
<keyword evidence="3" id="KW-1185">Reference proteome</keyword>
<dbReference type="RefSeq" id="WP_028498168.1">
    <property type="nucleotide sequence ID" value="NZ_CP028519.1"/>
</dbReference>
<dbReference type="KEGG" id="maer:DAI18_04815"/>
<name>A0A2S0P7Y2_9NEIS</name>
<gene>
    <name evidence="2" type="ORF">DAI18_04815</name>
</gene>
<reference evidence="2 3" key="1">
    <citation type="submission" date="2018-04" db="EMBL/GenBank/DDBJ databases">
        <title>Denitrifier Microvirgula.</title>
        <authorList>
            <person name="Anderson E."/>
            <person name="Jang J."/>
            <person name="Ishii S."/>
        </authorList>
    </citation>
    <scope>NUCLEOTIDE SEQUENCE [LARGE SCALE GENOMIC DNA]</scope>
    <source>
        <strain evidence="2 3">BE2.4</strain>
    </source>
</reference>
<sequence length="283" mass="30532">MQFGDASGQMMWLMLLCMGAGYGLLALVARRRAFYTRARLVMGGLFLLWSVLVISNQFLLRQASLAAQKNLAAANQGAATVPVPFLSPVALTAQDKWQMASNQLLNELAAALRAMNSQTKMLDARMGKISLAQNINPARLSTRAGAAQSVADLKRLGELQQQFVQANQSATLGMKQIIETSHAPEGIKDALRIELHKAIQITEGFTVQQDQLRHDMLVEASTMAALAAQHQGHVSPDGQQLNFSDPVVQGQYQQALSRLQALLQQNDAAVRNAISAAASASAQ</sequence>
<protein>
    <submittedName>
        <fullName evidence="2">Uncharacterized protein</fullName>
    </submittedName>
</protein>